<dbReference type="Proteomes" id="UP000308600">
    <property type="component" value="Unassembled WGS sequence"/>
</dbReference>
<evidence type="ECO:0000313" key="2">
    <source>
        <dbReference type="Proteomes" id="UP000308600"/>
    </source>
</evidence>
<evidence type="ECO:0000313" key="1">
    <source>
        <dbReference type="EMBL" id="TFK74149.1"/>
    </source>
</evidence>
<name>A0ACD3B8X7_9AGAR</name>
<accession>A0ACD3B8X7</accession>
<sequence length="164" mass="18748">MLGSHNAQGNILCNFVDLSGRPGYQYRNSNGSYYFNDTDGSSYYNNGRGYARYTYPGNRKVLEIFKSRLRRKDFNPRALDLDLYRSEFPELQEEMEEGGYDEDLLVAETTDLSIGLGNEEDEDKKPGIDSGPVVKKDLIKEEEEESLKLKPITKSLVKKEEPVD</sequence>
<organism evidence="1 2">
    <name type="scientific">Pluteus cervinus</name>
    <dbReference type="NCBI Taxonomy" id="181527"/>
    <lineage>
        <taxon>Eukaryota</taxon>
        <taxon>Fungi</taxon>
        <taxon>Dikarya</taxon>
        <taxon>Basidiomycota</taxon>
        <taxon>Agaricomycotina</taxon>
        <taxon>Agaricomycetes</taxon>
        <taxon>Agaricomycetidae</taxon>
        <taxon>Agaricales</taxon>
        <taxon>Pluteineae</taxon>
        <taxon>Pluteaceae</taxon>
        <taxon>Pluteus</taxon>
    </lineage>
</organism>
<keyword evidence="2" id="KW-1185">Reference proteome</keyword>
<protein>
    <submittedName>
        <fullName evidence="1">Uncharacterized protein</fullName>
    </submittedName>
</protein>
<dbReference type="EMBL" id="ML208270">
    <property type="protein sequence ID" value="TFK74149.1"/>
    <property type="molecule type" value="Genomic_DNA"/>
</dbReference>
<proteinExistence type="predicted"/>
<reference evidence="1 2" key="1">
    <citation type="journal article" date="2019" name="Nat. Ecol. Evol.">
        <title>Megaphylogeny resolves global patterns of mushroom evolution.</title>
        <authorList>
            <person name="Varga T."/>
            <person name="Krizsan K."/>
            <person name="Foldi C."/>
            <person name="Dima B."/>
            <person name="Sanchez-Garcia M."/>
            <person name="Sanchez-Ramirez S."/>
            <person name="Szollosi G.J."/>
            <person name="Szarkandi J.G."/>
            <person name="Papp V."/>
            <person name="Albert L."/>
            <person name="Andreopoulos W."/>
            <person name="Angelini C."/>
            <person name="Antonin V."/>
            <person name="Barry K.W."/>
            <person name="Bougher N.L."/>
            <person name="Buchanan P."/>
            <person name="Buyck B."/>
            <person name="Bense V."/>
            <person name="Catcheside P."/>
            <person name="Chovatia M."/>
            <person name="Cooper J."/>
            <person name="Damon W."/>
            <person name="Desjardin D."/>
            <person name="Finy P."/>
            <person name="Geml J."/>
            <person name="Haridas S."/>
            <person name="Hughes K."/>
            <person name="Justo A."/>
            <person name="Karasinski D."/>
            <person name="Kautmanova I."/>
            <person name="Kiss B."/>
            <person name="Kocsube S."/>
            <person name="Kotiranta H."/>
            <person name="LaButti K.M."/>
            <person name="Lechner B.E."/>
            <person name="Liimatainen K."/>
            <person name="Lipzen A."/>
            <person name="Lukacs Z."/>
            <person name="Mihaltcheva S."/>
            <person name="Morgado L.N."/>
            <person name="Niskanen T."/>
            <person name="Noordeloos M.E."/>
            <person name="Ohm R.A."/>
            <person name="Ortiz-Santana B."/>
            <person name="Ovrebo C."/>
            <person name="Racz N."/>
            <person name="Riley R."/>
            <person name="Savchenko A."/>
            <person name="Shiryaev A."/>
            <person name="Soop K."/>
            <person name="Spirin V."/>
            <person name="Szebenyi C."/>
            <person name="Tomsovsky M."/>
            <person name="Tulloss R.E."/>
            <person name="Uehling J."/>
            <person name="Grigoriev I.V."/>
            <person name="Vagvolgyi C."/>
            <person name="Papp T."/>
            <person name="Martin F.M."/>
            <person name="Miettinen O."/>
            <person name="Hibbett D.S."/>
            <person name="Nagy L.G."/>
        </authorList>
    </citation>
    <scope>NUCLEOTIDE SEQUENCE [LARGE SCALE GENOMIC DNA]</scope>
    <source>
        <strain evidence="1 2">NL-1719</strain>
    </source>
</reference>
<gene>
    <name evidence="1" type="ORF">BDN72DRAFT_833872</name>
</gene>